<proteinExistence type="predicted"/>
<name>A0A2P8D470_9BACT</name>
<organism evidence="2 3">
    <name type="scientific">Taibaiella chishuiensis</name>
    <dbReference type="NCBI Taxonomy" id="1434707"/>
    <lineage>
        <taxon>Bacteria</taxon>
        <taxon>Pseudomonadati</taxon>
        <taxon>Bacteroidota</taxon>
        <taxon>Chitinophagia</taxon>
        <taxon>Chitinophagales</taxon>
        <taxon>Chitinophagaceae</taxon>
        <taxon>Taibaiella</taxon>
    </lineage>
</organism>
<accession>A0A2P8D470</accession>
<dbReference type="AlphaFoldDB" id="A0A2P8D470"/>
<dbReference type="RefSeq" id="WP_106523083.1">
    <property type="nucleotide sequence ID" value="NZ_PYGD01000004.1"/>
</dbReference>
<dbReference type="Proteomes" id="UP000240572">
    <property type="component" value="Unassembled WGS sequence"/>
</dbReference>
<reference evidence="2 3" key="1">
    <citation type="submission" date="2018-03" db="EMBL/GenBank/DDBJ databases">
        <title>Genomic Encyclopedia of Type Strains, Phase III (KMG-III): the genomes of soil and plant-associated and newly described type strains.</title>
        <authorList>
            <person name="Whitman W."/>
        </authorList>
    </citation>
    <scope>NUCLEOTIDE SEQUENCE [LARGE SCALE GENOMIC DNA]</scope>
    <source>
        <strain evidence="2 3">CGMCC 1.12700</strain>
    </source>
</reference>
<keyword evidence="1" id="KW-0472">Membrane</keyword>
<sequence length="77" mass="8793">MDMRQIDTSRFSTIKDPMDRAICRTAYERSINGETGNAILVVYGTAIFLVLFSISVILLALRTYRKNNPRVKMHSVI</sequence>
<evidence type="ECO:0000313" key="3">
    <source>
        <dbReference type="Proteomes" id="UP000240572"/>
    </source>
</evidence>
<evidence type="ECO:0000256" key="1">
    <source>
        <dbReference type="SAM" id="Phobius"/>
    </source>
</evidence>
<keyword evidence="3" id="KW-1185">Reference proteome</keyword>
<keyword evidence="1" id="KW-0812">Transmembrane</keyword>
<dbReference type="EMBL" id="PYGD01000004">
    <property type="protein sequence ID" value="PSK92006.1"/>
    <property type="molecule type" value="Genomic_DNA"/>
</dbReference>
<feature type="transmembrane region" description="Helical" evidence="1">
    <location>
        <begin position="38"/>
        <end position="61"/>
    </location>
</feature>
<gene>
    <name evidence="2" type="ORF">B0I18_104100</name>
</gene>
<keyword evidence="1" id="KW-1133">Transmembrane helix</keyword>
<comment type="caution">
    <text evidence="2">The sequence shown here is derived from an EMBL/GenBank/DDBJ whole genome shotgun (WGS) entry which is preliminary data.</text>
</comment>
<protein>
    <submittedName>
        <fullName evidence="2">Uncharacterized protein</fullName>
    </submittedName>
</protein>
<evidence type="ECO:0000313" key="2">
    <source>
        <dbReference type="EMBL" id="PSK92006.1"/>
    </source>
</evidence>